<proteinExistence type="inferred from homology"/>
<dbReference type="InterPro" id="IPR029063">
    <property type="entry name" value="SAM-dependent_MTases_sf"/>
</dbReference>
<sequence>MSLPLSSLRSHFFKHLTYCNSATTFFSFIRRIHGLPPPNRFSSVPSARAARQLLLSRLNVTAVNCSTLPLHSGTVTAHDAFNLHYLSVRICCPRHVAESFHPVEITEGLWIVPEWRNPPFGADLSVGFDIERQAITSARHNAALNNIGPEKLLLSLVPRKNGPQFENECPYEDISSQDLYNSKIIAEKDKYDVVIANILLYPLLDLAEQIVSYAKPGAVVGVSGIISEQVPTVVEHYSQFLEDINVSTMDDWACITGSKKTEPGTA</sequence>
<dbReference type="InterPro" id="IPR050078">
    <property type="entry name" value="Ribosomal_L11_MeTrfase_PrmA"/>
</dbReference>
<dbReference type="Gene3D" id="3.40.50.150">
    <property type="entry name" value="Vaccinia Virus protein VP39"/>
    <property type="match status" value="1"/>
</dbReference>
<evidence type="ECO:0000256" key="4">
    <source>
        <dbReference type="ARBA" id="ARBA00041867"/>
    </source>
</evidence>
<organism evidence="6">
    <name type="scientific">Sesamum latifolium</name>
    <dbReference type="NCBI Taxonomy" id="2727402"/>
    <lineage>
        <taxon>Eukaryota</taxon>
        <taxon>Viridiplantae</taxon>
        <taxon>Streptophyta</taxon>
        <taxon>Embryophyta</taxon>
        <taxon>Tracheophyta</taxon>
        <taxon>Spermatophyta</taxon>
        <taxon>Magnoliopsida</taxon>
        <taxon>eudicotyledons</taxon>
        <taxon>Gunneridae</taxon>
        <taxon>Pentapetalae</taxon>
        <taxon>asterids</taxon>
        <taxon>lamiids</taxon>
        <taxon>Lamiales</taxon>
        <taxon>Pedaliaceae</taxon>
        <taxon>Sesamum</taxon>
    </lineage>
</organism>
<dbReference type="PANTHER" id="PTHR43648">
    <property type="entry name" value="ELECTRON TRANSFER FLAVOPROTEIN BETA SUBUNIT LYSINE METHYLTRANSFERASE"/>
    <property type="match status" value="1"/>
</dbReference>
<evidence type="ECO:0000313" key="6">
    <source>
        <dbReference type="EMBL" id="KAL0443549.1"/>
    </source>
</evidence>
<dbReference type="GO" id="GO:0005739">
    <property type="term" value="C:mitochondrion"/>
    <property type="evidence" value="ECO:0007669"/>
    <property type="project" value="TreeGrafter"/>
</dbReference>
<gene>
    <name evidence="6" type="ORF">Slati_2077600</name>
</gene>
<protein>
    <recommendedName>
        <fullName evidence="5">ETFB lysine methyltransferase</fullName>
    </recommendedName>
    <alternativeName>
        <fullName evidence="4">Protein N-lysine methyltransferase METTL20</fullName>
    </alternativeName>
</protein>
<evidence type="ECO:0000256" key="1">
    <source>
        <dbReference type="ARBA" id="ARBA00022603"/>
    </source>
</evidence>
<comment type="similarity">
    <text evidence="3">Belongs to the methyltransferase superfamily. ETFBKMT family.</text>
</comment>
<dbReference type="SUPFAM" id="SSF53335">
    <property type="entry name" value="S-adenosyl-L-methionine-dependent methyltransferases"/>
    <property type="match status" value="1"/>
</dbReference>
<dbReference type="GO" id="GO:0005840">
    <property type="term" value="C:ribosome"/>
    <property type="evidence" value="ECO:0007669"/>
    <property type="project" value="UniProtKB-KW"/>
</dbReference>
<reference evidence="6" key="1">
    <citation type="submission" date="2020-06" db="EMBL/GenBank/DDBJ databases">
        <authorList>
            <person name="Li T."/>
            <person name="Hu X."/>
            <person name="Zhang T."/>
            <person name="Song X."/>
            <person name="Zhang H."/>
            <person name="Dai N."/>
            <person name="Sheng W."/>
            <person name="Hou X."/>
            <person name="Wei L."/>
        </authorList>
    </citation>
    <scope>NUCLEOTIDE SEQUENCE</scope>
    <source>
        <strain evidence="6">KEN1</strain>
        <tissue evidence="6">Leaf</tissue>
    </source>
</reference>
<comment type="caution">
    <text evidence="6">The sequence shown here is derived from an EMBL/GenBank/DDBJ whole genome shotgun (WGS) entry which is preliminary data.</text>
</comment>
<dbReference type="GO" id="GO:0016279">
    <property type="term" value="F:protein-lysine N-methyltransferase activity"/>
    <property type="evidence" value="ECO:0007669"/>
    <property type="project" value="TreeGrafter"/>
</dbReference>
<dbReference type="AlphaFoldDB" id="A0AAW2WRH2"/>
<reference evidence="6" key="2">
    <citation type="journal article" date="2024" name="Plant">
        <title>Genomic evolution and insights into agronomic trait innovations of Sesamum species.</title>
        <authorList>
            <person name="Miao H."/>
            <person name="Wang L."/>
            <person name="Qu L."/>
            <person name="Liu H."/>
            <person name="Sun Y."/>
            <person name="Le M."/>
            <person name="Wang Q."/>
            <person name="Wei S."/>
            <person name="Zheng Y."/>
            <person name="Lin W."/>
            <person name="Duan Y."/>
            <person name="Cao H."/>
            <person name="Xiong S."/>
            <person name="Wang X."/>
            <person name="Wei L."/>
            <person name="Li C."/>
            <person name="Ma Q."/>
            <person name="Ju M."/>
            <person name="Zhao R."/>
            <person name="Li G."/>
            <person name="Mu C."/>
            <person name="Tian Q."/>
            <person name="Mei H."/>
            <person name="Zhang T."/>
            <person name="Gao T."/>
            <person name="Zhang H."/>
        </authorList>
    </citation>
    <scope>NUCLEOTIDE SEQUENCE</scope>
    <source>
        <strain evidence="6">KEN1</strain>
    </source>
</reference>
<evidence type="ECO:0000256" key="2">
    <source>
        <dbReference type="ARBA" id="ARBA00022679"/>
    </source>
</evidence>
<keyword evidence="6" id="KW-0687">Ribonucleoprotein</keyword>
<evidence type="ECO:0000256" key="5">
    <source>
        <dbReference type="ARBA" id="ARBA00042266"/>
    </source>
</evidence>
<evidence type="ECO:0000256" key="3">
    <source>
        <dbReference type="ARBA" id="ARBA00037932"/>
    </source>
</evidence>
<keyword evidence="1 6" id="KW-0489">Methyltransferase</keyword>
<keyword evidence="6" id="KW-0689">Ribosomal protein</keyword>
<dbReference type="EMBL" id="JACGWN010000007">
    <property type="protein sequence ID" value="KAL0443549.1"/>
    <property type="molecule type" value="Genomic_DNA"/>
</dbReference>
<dbReference type="GO" id="GO:0032259">
    <property type="term" value="P:methylation"/>
    <property type="evidence" value="ECO:0007669"/>
    <property type="project" value="UniProtKB-KW"/>
</dbReference>
<accession>A0AAW2WRH2</accession>
<name>A0AAW2WRH2_9LAMI</name>
<keyword evidence="2" id="KW-0808">Transferase</keyword>
<dbReference type="PANTHER" id="PTHR43648:SF1">
    <property type="entry name" value="ELECTRON TRANSFER FLAVOPROTEIN BETA SUBUNIT LYSINE METHYLTRANSFERASE"/>
    <property type="match status" value="1"/>
</dbReference>
<dbReference type="Pfam" id="PF06325">
    <property type="entry name" value="PrmA"/>
    <property type="match status" value="1"/>
</dbReference>